<comment type="similarity">
    <text evidence="3 6">Belongs to the malic enzymes family.</text>
</comment>
<dbReference type="PROSITE" id="PS00331">
    <property type="entry name" value="MALIC_ENZYMES"/>
    <property type="match status" value="1"/>
</dbReference>
<dbReference type="InterPro" id="IPR012301">
    <property type="entry name" value="Malic_N_dom"/>
</dbReference>
<dbReference type="EC" id="1.1.1.38" evidence="9"/>
<dbReference type="InterPro" id="IPR046346">
    <property type="entry name" value="Aminoacid_DH-like_N_sf"/>
</dbReference>
<feature type="domain" description="Malic enzyme N-terminal" evidence="8">
    <location>
        <begin position="16"/>
        <end position="149"/>
    </location>
</feature>
<dbReference type="InterPro" id="IPR045213">
    <property type="entry name" value="Malic_NAD-bd_bact_type"/>
</dbReference>
<evidence type="ECO:0000256" key="2">
    <source>
        <dbReference type="ARBA" id="ARBA00001946"/>
    </source>
</evidence>
<dbReference type="CDD" id="cd05311">
    <property type="entry name" value="NAD_bind_2_malic_enz"/>
    <property type="match status" value="1"/>
</dbReference>
<dbReference type="SUPFAM" id="SSF53223">
    <property type="entry name" value="Aminoacid dehydrogenase-like, N-terminal domain"/>
    <property type="match status" value="1"/>
</dbReference>
<sequence>MTNLRVEALKLHKEKKGKLGVHSKVELRDAKDLSLAYSPGVAEPCLDIQKDERKVYDYTIKGNLVAVISDGSAVLGLGNIGPKAAMPVMEGKALLFKSFANVDAFPICLDTTDPDKIVEVVKLLAPTFGGVNLEDISAPNCFEIETRLRKECDIPVFHDDQHGTAIVTVAGLINALKLADKRIDEIRVVVNGSGAAGVAIVKLLIHIGVKDVILCDTKGIIYNGRTVGMNPFKEEMAQITNKEKKKGTLGDALVGADVFIGVSAAGALTKEMVRSMNVNPIIFAMANPVPEILPKDAKEAGALVVGTGRSDFPNQVNNVLAFPGIFRGALDVQAKEINEEMKLASVYAIAGLIAEEDLHADYVIPDPFDRRIAPHVAAAVAQAAMNTGVSQKPFNAQQMKEYLFALTGENQPVLV</sequence>
<dbReference type="Gene3D" id="3.40.50.10380">
    <property type="entry name" value="Malic enzyme, N-terminal domain"/>
    <property type="match status" value="1"/>
</dbReference>
<accession>A0ABT9XW85</accession>
<evidence type="ECO:0000256" key="3">
    <source>
        <dbReference type="ARBA" id="ARBA00008785"/>
    </source>
</evidence>
<evidence type="ECO:0000313" key="9">
    <source>
        <dbReference type="EMBL" id="MDQ0199836.1"/>
    </source>
</evidence>
<dbReference type="GO" id="GO:0016491">
    <property type="term" value="F:oxidoreductase activity"/>
    <property type="evidence" value="ECO:0007669"/>
    <property type="project" value="UniProtKB-KW"/>
</dbReference>
<evidence type="ECO:0000256" key="5">
    <source>
        <dbReference type="ARBA" id="ARBA00023002"/>
    </source>
</evidence>
<dbReference type="PRINTS" id="PR00072">
    <property type="entry name" value="MALOXRDTASE"/>
</dbReference>
<dbReference type="InterPro" id="IPR015884">
    <property type="entry name" value="Malic_enzyme_CS"/>
</dbReference>
<dbReference type="Pfam" id="PF00390">
    <property type="entry name" value="malic"/>
    <property type="match status" value="1"/>
</dbReference>
<feature type="domain" description="Malic enzyme NAD-binding" evidence="7">
    <location>
        <begin position="161"/>
        <end position="385"/>
    </location>
</feature>
<evidence type="ECO:0000256" key="4">
    <source>
        <dbReference type="ARBA" id="ARBA00022723"/>
    </source>
</evidence>
<dbReference type="PANTHER" id="PTHR43237:SF4">
    <property type="entry name" value="NADP-DEPENDENT MALIC ENZYME"/>
    <property type="match status" value="1"/>
</dbReference>
<keyword evidence="5 9" id="KW-0560">Oxidoreductase</keyword>
<dbReference type="InterPro" id="IPR012302">
    <property type="entry name" value="Malic_NAD-bd"/>
</dbReference>
<comment type="caution">
    <text evidence="9">The sequence shown here is derived from an EMBL/GenBank/DDBJ whole genome shotgun (WGS) entry which is preliminary data.</text>
</comment>
<evidence type="ECO:0000313" key="10">
    <source>
        <dbReference type="Proteomes" id="UP001224122"/>
    </source>
</evidence>
<dbReference type="Proteomes" id="UP001224122">
    <property type="component" value="Unassembled WGS sequence"/>
</dbReference>
<evidence type="ECO:0000259" key="7">
    <source>
        <dbReference type="SMART" id="SM00919"/>
    </source>
</evidence>
<dbReference type="Pfam" id="PF03949">
    <property type="entry name" value="Malic_M"/>
    <property type="match status" value="1"/>
</dbReference>
<proteinExistence type="inferred from homology"/>
<dbReference type="InterPro" id="IPR036291">
    <property type="entry name" value="NAD(P)-bd_dom_sf"/>
</dbReference>
<keyword evidence="4 6" id="KW-0479">Metal-binding</keyword>
<evidence type="ECO:0000256" key="1">
    <source>
        <dbReference type="ARBA" id="ARBA00001936"/>
    </source>
</evidence>
<comment type="cofactor">
    <cofactor evidence="2">
        <name>Mg(2+)</name>
        <dbReference type="ChEBI" id="CHEBI:18420"/>
    </cofactor>
</comment>
<dbReference type="PANTHER" id="PTHR43237">
    <property type="entry name" value="NADP-DEPENDENT MALIC ENZYME"/>
    <property type="match status" value="1"/>
</dbReference>
<evidence type="ECO:0000256" key="6">
    <source>
        <dbReference type="RuleBase" id="RU003427"/>
    </source>
</evidence>
<dbReference type="InterPro" id="IPR051674">
    <property type="entry name" value="Malate_Decarboxylase"/>
</dbReference>
<dbReference type="Gene3D" id="3.40.50.720">
    <property type="entry name" value="NAD(P)-binding Rossmann-like Domain"/>
    <property type="match status" value="1"/>
</dbReference>
<dbReference type="PIRSF" id="PIRSF000106">
    <property type="entry name" value="ME"/>
    <property type="match status" value="1"/>
</dbReference>
<name>A0ABT9XW85_9BACI</name>
<dbReference type="SMART" id="SM01274">
    <property type="entry name" value="malic"/>
    <property type="match status" value="1"/>
</dbReference>
<reference evidence="9 10" key="1">
    <citation type="submission" date="2023-07" db="EMBL/GenBank/DDBJ databases">
        <title>Genomic Encyclopedia of Type Strains, Phase IV (KMG-IV): sequencing the most valuable type-strain genomes for metagenomic binning, comparative biology and taxonomic classification.</title>
        <authorList>
            <person name="Goeker M."/>
        </authorList>
    </citation>
    <scope>NUCLEOTIDE SEQUENCE [LARGE SCALE GENOMIC DNA]</scope>
    <source>
        <strain evidence="9 10">DSM 27594</strain>
    </source>
</reference>
<dbReference type="RefSeq" id="WP_307409118.1">
    <property type="nucleotide sequence ID" value="NZ_JAUSTW010000004.1"/>
</dbReference>
<dbReference type="SUPFAM" id="SSF51735">
    <property type="entry name" value="NAD(P)-binding Rossmann-fold domains"/>
    <property type="match status" value="1"/>
</dbReference>
<dbReference type="InterPro" id="IPR037062">
    <property type="entry name" value="Malic_N_dom_sf"/>
</dbReference>
<dbReference type="SMART" id="SM00919">
    <property type="entry name" value="Malic_M"/>
    <property type="match status" value="1"/>
</dbReference>
<comment type="cofactor">
    <cofactor evidence="1">
        <name>Mn(2+)</name>
        <dbReference type="ChEBI" id="CHEBI:29035"/>
    </cofactor>
</comment>
<gene>
    <name evidence="9" type="ORF">J2S10_003018</name>
</gene>
<keyword evidence="10" id="KW-1185">Reference proteome</keyword>
<dbReference type="InterPro" id="IPR001891">
    <property type="entry name" value="Malic_OxRdtase"/>
</dbReference>
<organism evidence="9 10">
    <name type="scientific">Neobacillus ginsengisoli</name>
    <dbReference type="NCBI Taxonomy" id="904295"/>
    <lineage>
        <taxon>Bacteria</taxon>
        <taxon>Bacillati</taxon>
        <taxon>Bacillota</taxon>
        <taxon>Bacilli</taxon>
        <taxon>Bacillales</taxon>
        <taxon>Bacillaceae</taxon>
        <taxon>Neobacillus</taxon>
    </lineage>
</organism>
<dbReference type="EMBL" id="JAUSTW010000004">
    <property type="protein sequence ID" value="MDQ0199836.1"/>
    <property type="molecule type" value="Genomic_DNA"/>
</dbReference>
<evidence type="ECO:0000259" key="8">
    <source>
        <dbReference type="SMART" id="SM01274"/>
    </source>
</evidence>
<protein>
    <submittedName>
        <fullName evidence="9">Malate dehydrogenase (Oxaloacetate-decarboxylating)</fullName>
        <ecNumber evidence="9">1.1.1.38</ecNumber>
    </submittedName>
</protein>